<dbReference type="Proteomes" id="UP000254293">
    <property type="component" value="Unassembled WGS sequence"/>
</dbReference>
<organism evidence="1 2">
    <name type="scientific">Kingella potus</name>
    <dbReference type="NCBI Taxonomy" id="265175"/>
    <lineage>
        <taxon>Bacteria</taxon>
        <taxon>Pseudomonadati</taxon>
        <taxon>Pseudomonadota</taxon>
        <taxon>Betaproteobacteria</taxon>
        <taxon>Neisseriales</taxon>
        <taxon>Neisseriaceae</taxon>
        <taxon>Kingella</taxon>
    </lineage>
</organism>
<dbReference type="EMBL" id="UGJJ01000001">
    <property type="protein sequence ID" value="STQ99850.1"/>
    <property type="molecule type" value="Genomic_DNA"/>
</dbReference>
<dbReference type="RefSeq" id="WP_115307200.1">
    <property type="nucleotide sequence ID" value="NZ_CP091516.1"/>
</dbReference>
<dbReference type="OrthoDB" id="9954990at2"/>
<gene>
    <name evidence="1" type="ORF">NCTC13336_00036</name>
</gene>
<evidence type="ECO:0000313" key="1">
    <source>
        <dbReference type="EMBL" id="STQ99850.1"/>
    </source>
</evidence>
<accession>A0A377QYN0</accession>
<proteinExistence type="predicted"/>
<sequence length="62" mass="7267">MVDEKLAQNRKRYEKKRVQKHVSFNSETEKDLLAFADSVDFSQWVKAMIRERLGGKPQPQSS</sequence>
<reference evidence="1 2" key="1">
    <citation type="submission" date="2018-06" db="EMBL/GenBank/DDBJ databases">
        <authorList>
            <consortium name="Pathogen Informatics"/>
            <person name="Doyle S."/>
        </authorList>
    </citation>
    <scope>NUCLEOTIDE SEQUENCE [LARGE SCALE GENOMIC DNA]</scope>
    <source>
        <strain evidence="1 2">NCTC13336</strain>
    </source>
</reference>
<evidence type="ECO:0000313" key="2">
    <source>
        <dbReference type="Proteomes" id="UP000254293"/>
    </source>
</evidence>
<dbReference type="AlphaFoldDB" id="A0A377QYN0"/>
<protein>
    <submittedName>
        <fullName evidence="1">Uncharacterized protein</fullName>
    </submittedName>
</protein>
<name>A0A377QYN0_9NEIS</name>
<keyword evidence="2" id="KW-1185">Reference proteome</keyword>